<dbReference type="InterPro" id="IPR011047">
    <property type="entry name" value="Quinoprotein_ADH-like_sf"/>
</dbReference>
<feature type="region of interest" description="Disordered" evidence="1">
    <location>
        <begin position="2375"/>
        <end position="2446"/>
    </location>
</feature>
<feature type="compositionally biased region" description="Basic and acidic residues" evidence="1">
    <location>
        <begin position="195"/>
        <end position="206"/>
    </location>
</feature>
<evidence type="ECO:0000256" key="1">
    <source>
        <dbReference type="SAM" id="MobiDB-lite"/>
    </source>
</evidence>
<feature type="region of interest" description="Disordered" evidence="1">
    <location>
        <begin position="463"/>
        <end position="487"/>
    </location>
</feature>
<feature type="compositionally biased region" description="Basic and acidic residues" evidence="1">
    <location>
        <begin position="527"/>
        <end position="536"/>
    </location>
</feature>
<feature type="region of interest" description="Disordered" evidence="1">
    <location>
        <begin position="143"/>
        <end position="162"/>
    </location>
</feature>
<feature type="compositionally biased region" description="Polar residues" evidence="1">
    <location>
        <begin position="12"/>
        <end position="28"/>
    </location>
</feature>
<dbReference type="InterPro" id="IPR015940">
    <property type="entry name" value="UBA"/>
</dbReference>
<feature type="compositionally biased region" description="Low complexity" evidence="1">
    <location>
        <begin position="402"/>
        <end position="420"/>
    </location>
</feature>
<sequence length="3532" mass="389511">MTKPPPPSKSTRSNTMENSKTNQTNSNDDVVVAYALMDDDDCRYGNNSSSSHRPDSAAAAAAPAAAAAAHATASSSSSLYLPYHRRPAAINSTLSATATADSADIVSQWYDYYAQLYPSSHYLKRQQQKQQEQQRLLLLEHQQQQHENENSMHPGKSVTRGGGILRLPSFIGRWMGVRNSASTTTSNAVPNYNLDTEKDGEVVNDEHDNDDDDDDTGNSHPYRTSSIQTKNKHIFDEIIPPMEATSLHRFYLVSERRALSLPTTTSSSPPLCKTILPSSSPSFIANDESSHDSNSSNINHHNNGWNNVVLPVRPCIMGTRAMASCSANDTTTSTNTTSRSIPHYCIVGYGQIAEFDPSINDSSSSGQWDEPREESSSISSPSSPCALFDSKILFTSDWQHLSNSSSSSSSSVATPSSESRGAATPMNDPRYIRAASIGRNCLIVSWGILREEEEDEEDGIVFYRKSPNPQTNNAQRHGNHHQSQQHDRIIGWEAVAMASPSDAVVRDALQNITPRQTSDQVDEGKDEDQQSRSRLRDSRSLIVTDLIPMTVLGNDNDNDNVVLAISRLGGYVELLPVPSWVWEETPMNSSSSPSVSSSSTTTTTKRQWRQKDEKKKGKASSPLPNLTILCKITAFSTAQYHVDIMSLDAYYCAKRSATILAACGRRQCHGSRGSENSSHTIAAATMVSLWSISMASIPPQQQQQQPSPSPTFPIVRVSRIGHAILENVGADISTFLSEYAVERWANDNLYCCDSPPPSKRRKKSKTMNEPTSFSPTVVTTVTSPVVSLRFTPPCQTNVGDVSNTRVDRVLLAALDYNGGVSVFDCTESRDNATHVRDDDDILLDGDILFASGVSTVALNSVGDDGVNTESMSLLCSRESTLSIPSGGSRGKSLLARASQIEWWPHEIDEESSFTLATFATLVRSRKNMAKSKARGTSVVRLQRWTSSVVMEDSRSRALENPTDVFYLAMSRNKADATSVALLPSLSRNVSLSDQEGLSILQLSAFVVPATTSRNDPMVSPAPSSPSTRNRVFLCLSICTIRKFIDPTEIIAALLRRGDAPKALDVARRFGFGAAGGRYRGDQRLMNECQIDLWNKNGDPQALKLISDDSYVIRQALGLTTKNIWHNNLSLGDLLEIFREALARCESGEDDKQVIACQLGNVVRRLGTFSLVLNHATAAAAATTGLSSNDQTSSCVYSKRFLHLFMHESLHGIAACAASKGDINTLTVVIARNPFSLRERMGLLGLIPFEVHIRHYEHLLPCCRDNIEGKDAQYLLRTQGTDAFLSHPQFFAYLSNVQLDRRRRENKNSVDESSIDVFTDDADRYHIMRHLEEAASDDSNAGAPPVMKDDIVKWYLTRALQMHNQTGQALRMKETCAAGLVRLGFGTFQDAGEFEISDLNNVSFSIAVARLAYLYSAGTLACLISLEKLKDSISNCQQPLPVDSVAKWSDRPFPSVIQLCLMELSDLFHFILENGSAHSISLIQKHVTHLVDGSPCLKPSINGDVQYSSKNNELAERFEHDMAELCLEKLKGLRRIRDENSHAGRDSHYLTTRLDGTLAMCANFISFGRSQLHSEGKAQIDDNTIMFAVSIFRATLEVISGNWDVVTESVIGRLWSIFELVSSTSPLSDSSSLHDLLGGLHFRMVTFQLYKKWHDHRAFPHELWRAHHGTRELCVSGLQVVSFICSGFCEMVARMSRPSDDGRVPKQSFDLLFDFVSDVDEFDHRFFSSAIQQSGCLVTHVFSPLLHQHSFSMLNYILKIRPSWFNHDITRSIVLSFIRDFSTSRDGILECCEVFGPCFPDLRAEFEYQQRMLDAKEFVLNAMNLNEKLLARLYSVEHSAVDLVHTLLSIDPQVVLLGCEFWGDEMNASIACADAVVYFTSEIHAILNRASKDESSHVLPPMPGVRVMQLANILGLDTPYERLLVKRYMVDGALKMSLGSAAAAICYSMLCDAAFSRLGDAGAVWTSRHESEVLNCVMAVAKEQSFLDLSSKKEMCTIALRLFATANSTVYRDVFDMLRETEYEMLATAMNHPVQSADPRHARMDEESDLSVFQAAELVAREFMDHSRNCSSNNNTLGLENNFFDHSLNSVFHDIKAASGIDLLQLFAFTGKSSIDNNESIMEKIGETILQWIVSEAFRDRIGSVLTTFSVAKVGMMLNLGLTCLLECQQLGTSRILRTLNNFKAEATLSMTRQSTIPSHSFQPDQSIVQRLMDRGYSRNAAHRAVMMTSNQSYGAALTWAVSHFQDSDFDAPIYILRSEGPPACADQNLIDVVDNLLQSVHKVVNETLSQAKRQKMHVVATASVQATSHGTSILPKERIVSKIQSSSSRASPLAFEGRITDNDKSAVESTATSKATVIGELSYHSGVEIKKPFASKLPSPSTIQESHPLTSVGIGDQTLETPPPSSKPPPPNSADSSSSVEGSLSSRASIKNQIRRGTSKFGTQKLSAEERTKLALEGRRLLEEARARRRNVIAPPTEITTSSSTNPGMGIENSGQEMSLDIGIGGAAAKCRKRKGVNNKESQDTVDVDDADPMTSSANSNDDAIVDQTQGETDDEARLVTSRQMAEEVEEEAAVQIIAVNFVSAATTDTMGNIDAAFHSVPEVASNITHEANPTIDHEHQEPQDLIIHDAFLVEMADEDEDDVIVATHIEPTLPWWKQKRMQLLLSGLLLFAVAHAIAIVLLYSGNDGNNEPSTADGPTPSNTDLSSFNFLTPAECADKVAANAQKVEIGLDNPRHPRIAVDGSNMVMAVSDGETTSSQFVIFYVLSTTGTWQKVQSFRMKNVGKASVALSGKTAMVGFGEANNSAGDVLVFEQNHLGSWEQVYDPFIHTTVNESRYGFGMQVAIDGEFACVVEYNDCVYFLGDPAEINNCAWIYCANKVKSCNDNVNVFRRVGKRWVEFDVIAGENCTIAGNILVVLVFDLVSEDTWSLQLYEVNETADGVVPYQDPIIVYNEPVLSMELRRNLFVYWDRFQQAGVIYQRETESGPFSIVDQIFGIVSSEIQIAIHNDVLVVGGDNQMHIFSGDTGNWIEDFTLDQRYGYLEHYQLSGQTLLATSKSNVYSYNIEECTQQMPTSSIVPASSPQPSSSPPTNSPHVSFSSPSSELLASSSSPMACFDKILSNAQIIETSLDDPRLITMEVDGRTMVLVVQDGDGPVFVLFYKWANNERWQLDRDFDLGDFINASVAISGNAAFVGLPNAYASNGTVVVFHRNQTGAWEKMNDLFTQYDHRGFGYDVGIDGNLAIVATDDVADHKIIVFRRESNNWVQFDMFKGRCPCSIAGNVIVSVKLRFFYYEVVQLYKYTADAGAFVSIQDPIPAGHVNHLDSSRDYFLYCDEAALWISAAEMTSSTLMYRREDGNQTFAFLQQFNISGVNALSIHNDILVISGQVFSLRNGEWVQTGTLGRRFDEYKLSGRFLLARTENEVYSFNIAECTQEIPTQAPSLSLSPSIIPSISPPTIGPSLSVAPSLSSFPTDNPSTSLAPSFTSSPTDTCYWVVISIYYDYDVFSNEISWKLFRINDSGGDEGGKELV</sequence>
<feature type="compositionally biased region" description="Low complexity" evidence="1">
    <location>
        <begin position="589"/>
        <end position="604"/>
    </location>
</feature>
<reference evidence="3 4" key="1">
    <citation type="submission" date="2024-10" db="EMBL/GenBank/DDBJ databases">
        <title>Updated reference genomes for cyclostephanoid diatoms.</title>
        <authorList>
            <person name="Roberts W.R."/>
            <person name="Alverson A.J."/>
        </authorList>
    </citation>
    <scope>NUCLEOTIDE SEQUENCE [LARGE SCALE GENOMIC DNA]</scope>
    <source>
        <strain evidence="3 4">AJA232-27</strain>
    </source>
</reference>
<keyword evidence="4" id="KW-1185">Reference proteome</keyword>
<feature type="compositionally biased region" description="Low complexity" evidence="1">
    <location>
        <begin position="3094"/>
        <end position="3104"/>
    </location>
</feature>
<feature type="compositionally biased region" description="Polar residues" evidence="1">
    <location>
        <begin position="2534"/>
        <end position="2551"/>
    </location>
</feature>
<feature type="region of interest" description="Disordered" evidence="1">
    <location>
        <begin position="585"/>
        <end position="620"/>
    </location>
</feature>
<feature type="compositionally biased region" description="Polar residues" evidence="1">
    <location>
        <begin position="2378"/>
        <end position="2389"/>
    </location>
</feature>
<name>A0ABD3MR09_9STRA</name>
<dbReference type="PROSITE" id="PS50030">
    <property type="entry name" value="UBA"/>
    <property type="match status" value="1"/>
</dbReference>
<feature type="region of interest" description="Disordered" evidence="1">
    <location>
        <begin position="755"/>
        <end position="775"/>
    </location>
</feature>
<feature type="compositionally biased region" description="Acidic residues" evidence="1">
    <location>
        <begin position="207"/>
        <end position="216"/>
    </location>
</feature>
<gene>
    <name evidence="3" type="ORF">ACHAWU_002271</name>
</gene>
<dbReference type="Proteomes" id="UP001530293">
    <property type="component" value="Unassembled WGS sequence"/>
</dbReference>
<organism evidence="3 4">
    <name type="scientific">Discostella pseudostelligera</name>
    <dbReference type="NCBI Taxonomy" id="259834"/>
    <lineage>
        <taxon>Eukaryota</taxon>
        <taxon>Sar</taxon>
        <taxon>Stramenopiles</taxon>
        <taxon>Ochrophyta</taxon>
        <taxon>Bacillariophyta</taxon>
        <taxon>Coscinodiscophyceae</taxon>
        <taxon>Thalassiosirophycidae</taxon>
        <taxon>Stephanodiscales</taxon>
        <taxon>Stephanodiscaceae</taxon>
        <taxon>Discostella</taxon>
    </lineage>
</organism>
<feature type="region of interest" description="Disordered" evidence="1">
    <location>
        <begin position="402"/>
        <end position="427"/>
    </location>
</feature>
<feature type="compositionally biased region" description="Pro residues" evidence="1">
    <location>
        <begin position="2401"/>
        <end position="2412"/>
    </location>
</feature>
<dbReference type="Pfam" id="PF22562">
    <property type="entry name" value="UBA_7"/>
    <property type="match status" value="1"/>
</dbReference>
<dbReference type="InterPro" id="IPR009060">
    <property type="entry name" value="UBA-like_sf"/>
</dbReference>
<feature type="region of interest" description="Disordered" evidence="1">
    <location>
        <begin position="1"/>
        <end position="29"/>
    </location>
</feature>
<evidence type="ECO:0000313" key="3">
    <source>
        <dbReference type="EMBL" id="KAL3765353.1"/>
    </source>
</evidence>
<feature type="domain" description="UBA" evidence="2">
    <location>
        <begin position="2202"/>
        <end position="2243"/>
    </location>
</feature>
<proteinExistence type="predicted"/>
<feature type="compositionally biased region" description="Polar residues" evidence="1">
    <location>
        <begin position="467"/>
        <end position="476"/>
    </location>
</feature>
<accession>A0ABD3MR09</accession>
<feature type="region of interest" description="Disordered" evidence="1">
    <location>
        <begin position="358"/>
        <end position="383"/>
    </location>
</feature>
<dbReference type="EMBL" id="JALLBG020000096">
    <property type="protein sequence ID" value="KAL3765353.1"/>
    <property type="molecule type" value="Genomic_DNA"/>
</dbReference>
<feature type="compositionally biased region" description="Polar residues" evidence="1">
    <location>
        <begin position="181"/>
        <end position="194"/>
    </location>
</feature>
<feature type="compositionally biased region" description="Polar residues" evidence="1">
    <location>
        <begin position="218"/>
        <end position="228"/>
    </location>
</feature>
<dbReference type="SUPFAM" id="SSF50998">
    <property type="entry name" value="Quinoprotein alcohol dehydrogenase-like"/>
    <property type="match status" value="1"/>
</dbReference>
<dbReference type="SUPFAM" id="SSF46934">
    <property type="entry name" value="UBA-like"/>
    <property type="match status" value="1"/>
</dbReference>
<feature type="compositionally biased region" description="Low complexity" evidence="1">
    <location>
        <begin position="2413"/>
        <end position="2429"/>
    </location>
</feature>
<feature type="region of interest" description="Disordered" evidence="1">
    <location>
        <begin position="3075"/>
        <end position="3104"/>
    </location>
</feature>
<evidence type="ECO:0000259" key="2">
    <source>
        <dbReference type="PROSITE" id="PS50030"/>
    </source>
</evidence>
<evidence type="ECO:0000313" key="4">
    <source>
        <dbReference type="Proteomes" id="UP001530293"/>
    </source>
</evidence>
<feature type="region of interest" description="Disordered" evidence="1">
    <location>
        <begin position="2514"/>
        <end position="2555"/>
    </location>
</feature>
<feature type="compositionally biased region" description="Low complexity" evidence="1">
    <location>
        <begin position="3076"/>
        <end position="3086"/>
    </location>
</feature>
<dbReference type="Gene3D" id="1.10.8.10">
    <property type="entry name" value="DNA helicase RuvA subunit, C-terminal domain"/>
    <property type="match status" value="1"/>
</dbReference>
<comment type="caution">
    <text evidence="3">The sequence shown here is derived from an EMBL/GenBank/DDBJ whole genome shotgun (WGS) entry which is preliminary data.</text>
</comment>
<protein>
    <recommendedName>
        <fullName evidence="2">UBA domain-containing protein</fullName>
    </recommendedName>
</protein>
<feature type="region of interest" description="Disordered" evidence="1">
    <location>
        <begin position="181"/>
        <end position="228"/>
    </location>
</feature>
<feature type="region of interest" description="Disordered" evidence="1">
    <location>
        <begin position="512"/>
        <end position="536"/>
    </location>
</feature>